<feature type="transmembrane region" description="Helical" evidence="1">
    <location>
        <begin position="112"/>
        <end position="132"/>
    </location>
</feature>
<keyword evidence="3" id="KW-1185">Reference proteome</keyword>
<proteinExistence type="predicted"/>
<evidence type="ECO:0000256" key="1">
    <source>
        <dbReference type="SAM" id="Phobius"/>
    </source>
</evidence>
<keyword evidence="1" id="KW-0812">Transmembrane</keyword>
<feature type="transmembrane region" description="Helical" evidence="1">
    <location>
        <begin position="171"/>
        <end position="194"/>
    </location>
</feature>
<dbReference type="InterPro" id="IPR010640">
    <property type="entry name" value="Low_temperature_requirement_A"/>
</dbReference>
<feature type="transmembrane region" description="Helical" evidence="1">
    <location>
        <begin position="234"/>
        <end position="253"/>
    </location>
</feature>
<feature type="transmembrane region" description="Helical" evidence="1">
    <location>
        <begin position="206"/>
        <end position="228"/>
    </location>
</feature>
<feature type="transmembrane region" description="Helical" evidence="1">
    <location>
        <begin position="273"/>
        <end position="292"/>
    </location>
</feature>
<feature type="transmembrane region" description="Helical" evidence="1">
    <location>
        <begin position="344"/>
        <end position="363"/>
    </location>
</feature>
<dbReference type="Pfam" id="PF06772">
    <property type="entry name" value="LtrA"/>
    <property type="match status" value="1"/>
</dbReference>
<dbReference type="STRING" id="658218.SAMN05216562_1261"/>
<feature type="transmembrane region" description="Helical" evidence="1">
    <location>
        <begin position="369"/>
        <end position="387"/>
    </location>
</feature>
<protein>
    <submittedName>
        <fullName evidence="2">Low temperature requirement protein LtrA</fullName>
    </submittedName>
</protein>
<reference evidence="3" key="1">
    <citation type="submission" date="2016-10" db="EMBL/GenBank/DDBJ databases">
        <authorList>
            <person name="Varghese N."/>
            <person name="Submissions S."/>
        </authorList>
    </citation>
    <scope>NUCLEOTIDE SEQUENCE [LARGE SCALE GENOMIC DNA]</scope>
    <source>
        <strain evidence="3">CGMCC 1.10657</strain>
    </source>
</reference>
<dbReference type="EMBL" id="FNQO01000001">
    <property type="protein sequence ID" value="SDZ92934.1"/>
    <property type="molecule type" value="Genomic_DNA"/>
</dbReference>
<gene>
    <name evidence="2" type="ORF">SAMN05216562_1261</name>
</gene>
<dbReference type="PANTHER" id="PTHR36840">
    <property type="entry name" value="BLL5714 PROTEIN"/>
    <property type="match status" value="1"/>
</dbReference>
<evidence type="ECO:0000313" key="3">
    <source>
        <dbReference type="Proteomes" id="UP000198658"/>
    </source>
</evidence>
<feature type="transmembrane region" description="Helical" evidence="1">
    <location>
        <begin position="89"/>
        <end position="106"/>
    </location>
</feature>
<dbReference type="Proteomes" id="UP000198658">
    <property type="component" value="Unassembled WGS sequence"/>
</dbReference>
<accession>A0A1H3X2R6</accession>
<dbReference type="AlphaFoldDB" id="A0A1H3X2R6"/>
<evidence type="ECO:0000313" key="2">
    <source>
        <dbReference type="EMBL" id="SDZ92934.1"/>
    </source>
</evidence>
<sequence>MSLKTDNPGKQLRFPLLDRGHRQADWGELFYDLAYVVVVSQAAHLLIEQPSFNGAFNLILAFGPIWWCWMNQLWYSTRFHVREDRPSRFFLFVQLIFIIMGGVLIYEGLEKNLTLCVACYIVIRILQLTSLWRAGRLLHYARPFVNYFVLFHGIGLSIWFASLTLPPQIQLYGFLCGFIVELSSPFFGASLIKSFPPHTSHLPERIGLFMILILGESFIGLIQGAALQGPSLELLWRIAVGVFIVSAIAWTYFDRLDVPAIENLAKETVITRYFIWTGSHFFLTCALIFAGVGVEFQLIRGHQIYTNMFVSSVLPISVALYLLVSAIIYWAADIIGPTVQASRLGHYLRIVVALSLFSSQWFIHDRDSILVLTAVHLWVVATIEYVMERRTPRNIV</sequence>
<feature type="transmembrane region" description="Helical" evidence="1">
    <location>
        <begin position="312"/>
        <end position="332"/>
    </location>
</feature>
<keyword evidence="1" id="KW-1133">Transmembrane helix</keyword>
<feature type="transmembrane region" description="Helical" evidence="1">
    <location>
        <begin position="52"/>
        <end position="69"/>
    </location>
</feature>
<feature type="transmembrane region" description="Helical" evidence="1">
    <location>
        <begin position="144"/>
        <end position="165"/>
    </location>
</feature>
<dbReference type="OrthoDB" id="7698234at2"/>
<dbReference type="RefSeq" id="WP_091386199.1">
    <property type="nucleotide sequence ID" value="NZ_FNQO01000001.1"/>
</dbReference>
<keyword evidence="1" id="KW-0472">Membrane</keyword>
<dbReference type="PANTHER" id="PTHR36840:SF1">
    <property type="entry name" value="BLL5714 PROTEIN"/>
    <property type="match status" value="1"/>
</dbReference>
<name>A0A1H3X2R6_9GAMM</name>
<organism evidence="2 3">
    <name type="scientific">Microbulbifer marinus</name>
    <dbReference type="NCBI Taxonomy" id="658218"/>
    <lineage>
        <taxon>Bacteria</taxon>
        <taxon>Pseudomonadati</taxon>
        <taxon>Pseudomonadota</taxon>
        <taxon>Gammaproteobacteria</taxon>
        <taxon>Cellvibrionales</taxon>
        <taxon>Microbulbiferaceae</taxon>
        <taxon>Microbulbifer</taxon>
    </lineage>
</organism>